<accession>A0ACC2STH9</accession>
<evidence type="ECO:0000313" key="1">
    <source>
        <dbReference type="EMBL" id="KAJ9065563.1"/>
    </source>
</evidence>
<organism evidence="1 2">
    <name type="scientific">Entomophthora muscae</name>
    <dbReference type="NCBI Taxonomy" id="34485"/>
    <lineage>
        <taxon>Eukaryota</taxon>
        <taxon>Fungi</taxon>
        <taxon>Fungi incertae sedis</taxon>
        <taxon>Zoopagomycota</taxon>
        <taxon>Entomophthoromycotina</taxon>
        <taxon>Entomophthoromycetes</taxon>
        <taxon>Entomophthorales</taxon>
        <taxon>Entomophthoraceae</taxon>
        <taxon>Entomophthora</taxon>
    </lineage>
</organism>
<proteinExistence type="predicted"/>
<gene>
    <name evidence="1" type="ORF">DSO57_1018145</name>
</gene>
<reference evidence="1" key="1">
    <citation type="submission" date="2022-04" db="EMBL/GenBank/DDBJ databases">
        <title>Genome of the entomopathogenic fungus Entomophthora muscae.</title>
        <authorList>
            <person name="Elya C."/>
            <person name="Lovett B.R."/>
            <person name="Lee E."/>
            <person name="Macias A.M."/>
            <person name="Hajek A.E."/>
            <person name="De Bivort B.L."/>
            <person name="Kasson M.T."/>
            <person name="De Fine Licht H.H."/>
            <person name="Stajich J.E."/>
        </authorList>
    </citation>
    <scope>NUCLEOTIDE SEQUENCE</scope>
    <source>
        <strain evidence="1">Berkeley</strain>
    </source>
</reference>
<name>A0ACC2STH9_9FUNG</name>
<sequence length="563" mass="60063">MNQNPPKASQDISEPLSGKRFKVNCISNNGSCGCKSGLSSEQDPESIFLVLSKLIHVLDPSPPTKVANGINGKHNLNAISNAEIPASEAINNISPAPKATNSSSDNDSHTKDSSCAANEFGAPEYQPNTDTWETDANAMEVEWPCESDIIQMDDPNKEVAASNVISSDGIKEASNSETSADRDASDMNVTEVLDDSAESSSSADSDSNDESSNSTEDQTNESFRVNISSDGDGVSLYSGINDGDSGNGDLNDVDMDANIDRNEDHVAVESIGMESDCIDLEATSEAPKAEQKTKHVNKAHRVQPAVEADAAATIISSRVVNREIIDLTLSSPPCSPLEASRPIQLQPSPKVKTLPQESQQESLSGNSRVSPQDGSDRSFKSEQASKQALNLQPPAPSNPIPSSLPTPFYSRPPSSAEARPRQTSKVLQDNSLKSANESYPGLPYQTQGFTSQNQSEYVDSNAQFRDLSFYSNNPDADPSKPFIPVQSPIPGAQAVIQNPNYNAYASASQQPQTTPGLPLSPRTMTSFAAHAASFPMPSGYSTPIVIQNIFVFPSAPPSNNQRP</sequence>
<comment type="caution">
    <text evidence="1">The sequence shown here is derived from an EMBL/GenBank/DDBJ whole genome shotgun (WGS) entry which is preliminary data.</text>
</comment>
<keyword evidence="2" id="KW-1185">Reference proteome</keyword>
<protein>
    <submittedName>
        <fullName evidence="1">Uncharacterized protein</fullName>
    </submittedName>
</protein>
<dbReference type="Proteomes" id="UP001165960">
    <property type="component" value="Unassembled WGS sequence"/>
</dbReference>
<evidence type="ECO:0000313" key="2">
    <source>
        <dbReference type="Proteomes" id="UP001165960"/>
    </source>
</evidence>
<dbReference type="EMBL" id="QTSX02004338">
    <property type="protein sequence ID" value="KAJ9065563.1"/>
    <property type="molecule type" value="Genomic_DNA"/>
</dbReference>